<keyword evidence="2" id="KW-1185">Reference proteome</keyword>
<comment type="caution">
    <text evidence="1">The sequence shown here is derived from an EMBL/GenBank/DDBJ whole genome shotgun (WGS) entry which is preliminary data.</text>
</comment>
<name>A0A9J6G766_HAELO</name>
<proteinExistence type="predicted"/>
<dbReference type="Proteomes" id="UP000821853">
    <property type="component" value="Chromosome 3"/>
</dbReference>
<dbReference type="AlphaFoldDB" id="A0A9J6G766"/>
<evidence type="ECO:0000313" key="1">
    <source>
        <dbReference type="EMBL" id="KAH9371117.1"/>
    </source>
</evidence>
<dbReference type="VEuPathDB" id="VectorBase:HLOH_059242"/>
<organism evidence="1 2">
    <name type="scientific">Haemaphysalis longicornis</name>
    <name type="common">Bush tick</name>
    <dbReference type="NCBI Taxonomy" id="44386"/>
    <lineage>
        <taxon>Eukaryota</taxon>
        <taxon>Metazoa</taxon>
        <taxon>Ecdysozoa</taxon>
        <taxon>Arthropoda</taxon>
        <taxon>Chelicerata</taxon>
        <taxon>Arachnida</taxon>
        <taxon>Acari</taxon>
        <taxon>Parasitiformes</taxon>
        <taxon>Ixodida</taxon>
        <taxon>Ixodoidea</taxon>
        <taxon>Ixodidae</taxon>
        <taxon>Haemaphysalinae</taxon>
        <taxon>Haemaphysalis</taxon>
    </lineage>
</organism>
<gene>
    <name evidence="1" type="ORF">HPB48_012478</name>
</gene>
<sequence length="85" mass="9325">MKRMESRLAHVKQGMKAACILHNGCQSLKDSVASWWESEARAVDIYICGTHSCYAGVQSEGHQALNALANYFWRQAGHTASADVA</sequence>
<protein>
    <submittedName>
        <fullName evidence="1">Uncharacterized protein</fullName>
    </submittedName>
</protein>
<evidence type="ECO:0000313" key="2">
    <source>
        <dbReference type="Proteomes" id="UP000821853"/>
    </source>
</evidence>
<dbReference type="EMBL" id="JABSTR010000005">
    <property type="protein sequence ID" value="KAH9371117.1"/>
    <property type="molecule type" value="Genomic_DNA"/>
</dbReference>
<reference evidence="1 2" key="1">
    <citation type="journal article" date="2020" name="Cell">
        <title>Large-Scale Comparative Analyses of Tick Genomes Elucidate Their Genetic Diversity and Vector Capacities.</title>
        <authorList>
            <consortium name="Tick Genome and Microbiome Consortium (TIGMIC)"/>
            <person name="Jia N."/>
            <person name="Wang J."/>
            <person name="Shi W."/>
            <person name="Du L."/>
            <person name="Sun Y."/>
            <person name="Zhan W."/>
            <person name="Jiang J.F."/>
            <person name="Wang Q."/>
            <person name="Zhang B."/>
            <person name="Ji P."/>
            <person name="Bell-Sakyi L."/>
            <person name="Cui X.M."/>
            <person name="Yuan T.T."/>
            <person name="Jiang B.G."/>
            <person name="Yang W.F."/>
            <person name="Lam T.T."/>
            <person name="Chang Q.C."/>
            <person name="Ding S.J."/>
            <person name="Wang X.J."/>
            <person name="Zhu J.G."/>
            <person name="Ruan X.D."/>
            <person name="Zhao L."/>
            <person name="Wei J.T."/>
            <person name="Ye R.Z."/>
            <person name="Que T.C."/>
            <person name="Du C.H."/>
            <person name="Zhou Y.H."/>
            <person name="Cheng J.X."/>
            <person name="Dai P.F."/>
            <person name="Guo W.B."/>
            <person name="Han X.H."/>
            <person name="Huang E.J."/>
            <person name="Li L.F."/>
            <person name="Wei W."/>
            <person name="Gao Y.C."/>
            <person name="Liu J.Z."/>
            <person name="Shao H.Z."/>
            <person name="Wang X."/>
            <person name="Wang C.C."/>
            <person name="Yang T.C."/>
            <person name="Huo Q.B."/>
            <person name="Li W."/>
            <person name="Chen H.Y."/>
            <person name="Chen S.E."/>
            <person name="Zhou L.G."/>
            <person name="Ni X.B."/>
            <person name="Tian J.H."/>
            <person name="Sheng Y."/>
            <person name="Liu T."/>
            <person name="Pan Y.S."/>
            <person name="Xia L.Y."/>
            <person name="Li J."/>
            <person name="Zhao F."/>
            <person name="Cao W.C."/>
        </authorList>
    </citation>
    <scope>NUCLEOTIDE SEQUENCE [LARGE SCALE GENOMIC DNA]</scope>
    <source>
        <strain evidence="1">HaeL-2018</strain>
    </source>
</reference>
<accession>A0A9J6G766</accession>
<dbReference type="OrthoDB" id="2668416at2759"/>